<sequence length="24" mass="2608">GGSISAARLVDAFRIDPLARRPRI</sequence>
<evidence type="ECO:0000313" key="1">
    <source>
        <dbReference type="EMBL" id="CAA9480140.1"/>
    </source>
</evidence>
<feature type="non-terminal residue" evidence="1">
    <location>
        <position position="1"/>
    </location>
</feature>
<gene>
    <name evidence="1" type="ORF">AVDCRST_MAG38-1965</name>
</gene>
<organism evidence="1">
    <name type="scientific">uncultured Solirubrobacteraceae bacterium</name>
    <dbReference type="NCBI Taxonomy" id="1162706"/>
    <lineage>
        <taxon>Bacteria</taxon>
        <taxon>Bacillati</taxon>
        <taxon>Actinomycetota</taxon>
        <taxon>Thermoleophilia</taxon>
        <taxon>Solirubrobacterales</taxon>
        <taxon>Solirubrobacteraceae</taxon>
        <taxon>environmental samples</taxon>
    </lineage>
</organism>
<dbReference type="AlphaFoldDB" id="A0A6J4RRZ0"/>
<accession>A0A6J4RRZ0</accession>
<proteinExistence type="predicted"/>
<dbReference type="EMBL" id="CADCVJ010000165">
    <property type="protein sequence ID" value="CAA9480140.1"/>
    <property type="molecule type" value="Genomic_DNA"/>
</dbReference>
<protein>
    <submittedName>
        <fullName evidence="1">Uncharacterized protein</fullName>
    </submittedName>
</protein>
<reference evidence="1" key="1">
    <citation type="submission" date="2020-02" db="EMBL/GenBank/DDBJ databases">
        <authorList>
            <person name="Meier V. D."/>
        </authorList>
    </citation>
    <scope>NUCLEOTIDE SEQUENCE</scope>
    <source>
        <strain evidence="1">AVDCRST_MAG38</strain>
    </source>
</reference>
<name>A0A6J4RRZ0_9ACTN</name>